<evidence type="ECO:0000259" key="3">
    <source>
        <dbReference type="PROSITE" id="PS50004"/>
    </source>
</evidence>
<dbReference type="InterPro" id="IPR035892">
    <property type="entry name" value="C2_domain_sf"/>
</dbReference>
<evidence type="ECO:0000256" key="2">
    <source>
        <dbReference type="SAM" id="MobiDB-lite"/>
    </source>
</evidence>
<dbReference type="EMBL" id="CAJNOK010018923">
    <property type="protein sequence ID" value="CAF1290797.1"/>
    <property type="molecule type" value="Genomic_DNA"/>
</dbReference>
<evidence type="ECO:0000313" key="4">
    <source>
        <dbReference type="EMBL" id="CAF1290797.1"/>
    </source>
</evidence>
<dbReference type="Gene3D" id="2.60.40.150">
    <property type="entry name" value="C2 domain"/>
    <property type="match status" value="1"/>
</dbReference>
<reference evidence="4" key="1">
    <citation type="submission" date="2021-02" db="EMBL/GenBank/DDBJ databases">
        <authorList>
            <person name="Nowell W R."/>
        </authorList>
    </citation>
    <scope>NUCLEOTIDE SEQUENCE</scope>
</reference>
<dbReference type="GO" id="GO:0005509">
    <property type="term" value="F:calcium ion binding"/>
    <property type="evidence" value="ECO:0007669"/>
    <property type="project" value="TreeGrafter"/>
</dbReference>
<dbReference type="Pfam" id="PF00168">
    <property type="entry name" value="C2"/>
    <property type="match status" value="1"/>
</dbReference>
<dbReference type="GO" id="GO:0001786">
    <property type="term" value="F:phosphatidylserine binding"/>
    <property type="evidence" value="ECO:0007669"/>
    <property type="project" value="TreeGrafter"/>
</dbReference>
<feature type="region of interest" description="Disordered" evidence="2">
    <location>
        <begin position="86"/>
        <end position="146"/>
    </location>
</feature>
<keyword evidence="1" id="KW-0677">Repeat</keyword>
<dbReference type="InterPro" id="IPR000008">
    <property type="entry name" value="C2_dom"/>
</dbReference>
<dbReference type="GO" id="GO:0005544">
    <property type="term" value="F:calcium-dependent phospholipid binding"/>
    <property type="evidence" value="ECO:0007669"/>
    <property type="project" value="TreeGrafter"/>
</dbReference>
<evidence type="ECO:0000256" key="1">
    <source>
        <dbReference type="ARBA" id="ARBA00022737"/>
    </source>
</evidence>
<dbReference type="SMART" id="SM00239">
    <property type="entry name" value="C2"/>
    <property type="match status" value="1"/>
</dbReference>
<dbReference type="SUPFAM" id="SSF49562">
    <property type="entry name" value="C2 domain (Calcium/lipid-binding domain, CaLB)"/>
    <property type="match status" value="1"/>
</dbReference>
<organism evidence="4 6">
    <name type="scientific">Didymodactylos carnosus</name>
    <dbReference type="NCBI Taxonomy" id="1234261"/>
    <lineage>
        <taxon>Eukaryota</taxon>
        <taxon>Metazoa</taxon>
        <taxon>Spiralia</taxon>
        <taxon>Gnathifera</taxon>
        <taxon>Rotifera</taxon>
        <taxon>Eurotatoria</taxon>
        <taxon>Bdelloidea</taxon>
        <taxon>Philodinida</taxon>
        <taxon>Philodinidae</taxon>
        <taxon>Didymodactylos</taxon>
    </lineage>
</organism>
<dbReference type="InterPro" id="IPR001565">
    <property type="entry name" value="Synaptotagmin"/>
</dbReference>
<accession>A0A8S2F0R1</accession>
<comment type="caution">
    <text evidence="4">The sequence shown here is derived from an EMBL/GenBank/DDBJ whole genome shotgun (WGS) entry which is preliminary data.</text>
</comment>
<evidence type="ECO:0000313" key="6">
    <source>
        <dbReference type="Proteomes" id="UP000677228"/>
    </source>
</evidence>
<dbReference type="GO" id="GO:0005886">
    <property type="term" value="C:plasma membrane"/>
    <property type="evidence" value="ECO:0007669"/>
    <property type="project" value="TreeGrafter"/>
</dbReference>
<feature type="domain" description="C2" evidence="3">
    <location>
        <begin position="276"/>
        <end position="398"/>
    </location>
</feature>
<name>A0A8S2F0R1_9BILA</name>
<dbReference type="GO" id="GO:0017156">
    <property type="term" value="P:calcium-ion regulated exocytosis"/>
    <property type="evidence" value="ECO:0007669"/>
    <property type="project" value="TreeGrafter"/>
</dbReference>
<evidence type="ECO:0000313" key="5">
    <source>
        <dbReference type="EMBL" id="CAF4095593.1"/>
    </source>
</evidence>
<dbReference type="Proteomes" id="UP000682733">
    <property type="component" value="Unassembled WGS sequence"/>
</dbReference>
<dbReference type="Proteomes" id="UP000677228">
    <property type="component" value="Unassembled WGS sequence"/>
</dbReference>
<dbReference type="GO" id="GO:0000149">
    <property type="term" value="F:SNARE binding"/>
    <property type="evidence" value="ECO:0007669"/>
    <property type="project" value="TreeGrafter"/>
</dbReference>
<dbReference type="AlphaFoldDB" id="A0A8S2F0R1"/>
<gene>
    <name evidence="4" type="ORF">OVA965_LOCUS28084</name>
    <name evidence="5" type="ORF">TMI583_LOCUS28832</name>
</gene>
<proteinExistence type="predicted"/>
<dbReference type="EMBL" id="CAJOBA010040489">
    <property type="protein sequence ID" value="CAF4095593.1"/>
    <property type="molecule type" value="Genomic_DNA"/>
</dbReference>
<dbReference type="PANTHER" id="PTHR10024">
    <property type="entry name" value="SYNAPTOTAGMIN"/>
    <property type="match status" value="1"/>
</dbReference>
<feature type="compositionally biased region" description="Polar residues" evidence="2">
    <location>
        <begin position="137"/>
        <end position="146"/>
    </location>
</feature>
<dbReference type="PRINTS" id="PR00399">
    <property type="entry name" value="SYNAPTOTAGMN"/>
</dbReference>
<protein>
    <recommendedName>
        <fullName evidence="3">C2 domain-containing protein</fullName>
    </recommendedName>
</protein>
<feature type="compositionally biased region" description="Low complexity" evidence="2">
    <location>
        <begin position="86"/>
        <end position="125"/>
    </location>
</feature>
<sequence>MSDLFRNFVESQIEKMSTPRNIIVDKINSLKQTVETFKGLTTETANINNKGQVNDYSDKIVSTSTNEPSNSNTALLNVPTNPVLRASVSSSSSASSSTSTEPYTNNNPKSQPLSSSSRLTSSSPNRTPPTSPPLKHNSPTPSSPQLLNNIKVFTENLSRRTSLLRRHLSENNQETTDDTSLSLLSGGITKIYNTIEQNTTDRTHIEDGRSRTLIRQSTDTTCTFPVRQTIRRQLSVETVEIPGLNGVKVVRYLHDNLGRLQPDLYKQIPNTDPSYGYGKIYFNLFYNLSLTSFIVFIDRIENLPGRDLNRLQPCDAYVKLNLLPERRKKYQTKVQKRNLNPSFQETFQFNISYDELCKRTLLLAVYDFGRITKRSLIGTVKIDDLQSFKDLKSNEIACQRSIVPGTEMKAEAFESSNNKIKVWEFGKILLP</sequence>
<dbReference type="PROSITE" id="PS50004">
    <property type="entry name" value="C2"/>
    <property type="match status" value="1"/>
</dbReference>
<dbReference type="GO" id="GO:0070382">
    <property type="term" value="C:exocytic vesicle"/>
    <property type="evidence" value="ECO:0007669"/>
    <property type="project" value="TreeGrafter"/>
</dbReference>
<dbReference type="GO" id="GO:0030276">
    <property type="term" value="F:clathrin binding"/>
    <property type="evidence" value="ECO:0007669"/>
    <property type="project" value="TreeGrafter"/>
</dbReference>